<accession>A0A1F6BM69</accession>
<dbReference type="EMBL" id="MFKI01000033">
    <property type="protein sequence ID" value="OGG38019.1"/>
    <property type="molecule type" value="Genomic_DNA"/>
</dbReference>
<dbReference type="Proteomes" id="UP000179324">
    <property type="component" value="Unassembled WGS sequence"/>
</dbReference>
<evidence type="ECO:0000313" key="3">
    <source>
        <dbReference type="Proteomes" id="UP000179324"/>
    </source>
</evidence>
<organism evidence="2 3">
    <name type="scientific">Candidatus Jorgensenbacteria bacterium GWC1_48_12</name>
    <dbReference type="NCBI Taxonomy" id="1798469"/>
    <lineage>
        <taxon>Bacteria</taxon>
        <taxon>Candidatus Joergenseniibacteriota</taxon>
    </lineage>
</organism>
<proteinExistence type="predicted"/>
<sequence>MPRKPLFVLLFSAALVTSAYLGFQEVRRTSADSSPGTNIDSTDKYAWSDISEWWDFHYYHNVIVGTSTFTGYASSSIGEISLDCATSPLGNICGVSDYKITNPSGSGSLSGCAWNDSVGWVSFWCGDGDCDGSATEDASSVCASSNYRVTIDANGLFNGYAWNDIDGWISFNCAGPGVCASSDYKVETSWRAGELTGTLESSIFDTQVVEGATLNSILWQGVQPAGTCVKFQVAVSDNSSGPWNFWGLDAACDGEGDTNQYFGGSCPGPDSVIQISGCNRDWVKDKRYLRYRVILESDTAQSLTPRIDDIILNWSR</sequence>
<feature type="chain" id="PRO_5009224845" evidence="1">
    <location>
        <begin position="22"/>
        <end position="316"/>
    </location>
</feature>
<keyword evidence="1" id="KW-0732">Signal</keyword>
<name>A0A1F6BM69_9BACT</name>
<evidence type="ECO:0000256" key="1">
    <source>
        <dbReference type="SAM" id="SignalP"/>
    </source>
</evidence>
<feature type="signal peptide" evidence="1">
    <location>
        <begin position="1"/>
        <end position="21"/>
    </location>
</feature>
<evidence type="ECO:0000313" key="2">
    <source>
        <dbReference type="EMBL" id="OGG38019.1"/>
    </source>
</evidence>
<protein>
    <submittedName>
        <fullName evidence="2">Uncharacterized protein</fullName>
    </submittedName>
</protein>
<comment type="caution">
    <text evidence="2">The sequence shown here is derived from an EMBL/GenBank/DDBJ whole genome shotgun (WGS) entry which is preliminary data.</text>
</comment>
<reference evidence="2 3" key="1">
    <citation type="journal article" date="2016" name="Nat. Commun.">
        <title>Thousands of microbial genomes shed light on interconnected biogeochemical processes in an aquifer system.</title>
        <authorList>
            <person name="Anantharaman K."/>
            <person name="Brown C.T."/>
            <person name="Hug L.A."/>
            <person name="Sharon I."/>
            <person name="Castelle C.J."/>
            <person name="Probst A.J."/>
            <person name="Thomas B.C."/>
            <person name="Singh A."/>
            <person name="Wilkins M.J."/>
            <person name="Karaoz U."/>
            <person name="Brodie E.L."/>
            <person name="Williams K.H."/>
            <person name="Hubbard S.S."/>
            <person name="Banfield J.F."/>
        </authorList>
    </citation>
    <scope>NUCLEOTIDE SEQUENCE [LARGE SCALE GENOMIC DNA]</scope>
</reference>
<dbReference type="AlphaFoldDB" id="A0A1F6BM69"/>
<gene>
    <name evidence="2" type="ORF">A2127_01770</name>
</gene>